<dbReference type="EMBL" id="JASBWS010000045">
    <property type="protein sequence ID" value="KAJ9105925.1"/>
    <property type="molecule type" value="Genomic_DNA"/>
</dbReference>
<gene>
    <name evidence="1" type="ORF">QFC20_004163</name>
</gene>
<comment type="caution">
    <text evidence="1">The sequence shown here is derived from an EMBL/GenBank/DDBJ whole genome shotgun (WGS) entry which is preliminary data.</text>
</comment>
<keyword evidence="2" id="KW-1185">Reference proteome</keyword>
<organism evidence="1 2">
    <name type="scientific">Naganishia adeliensis</name>
    <dbReference type="NCBI Taxonomy" id="92952"/>
    <lineage>
        <taxon>Eukaryota</taxon>
        <taxon>Fungi</taxon>
        <taxon>Dikarya</taxon>
        <taxon>Basidiomycota</taxon>
        <taxon>Agaricomycotina</taxon>
        <taxon>Tremellomycetes</taxon>
        <taxon>Filobasidiales</taxon>
        <taxon>Filobasidiaceae</taxon>
        <taxon>Naganishia</taxon>
    </lineage>
</organism>
<reference evidence="1" key="1">
    <citation type="submission" date="2023-04" db="EMBL/GenBank/DDBJ databases">
        <title>Draft Genome sequencing of Naganishia species isolated from polar environments using Oxford Nanopore Technology.</title>
        <authorList>
            <person name="Leo P."/>
            <person name="Venkateswaran K."/>
        </authorList>
    </citation>
    <scope>NUCLEOTIDE SEQUENCE</scope>
    <source>
        <strain evidence="1">MNA-CCFEE 5262</strain>
    </source>
</reference>
<dbReference type="Proteomes" id="UP001230649">
    <property type="component" value="Unassembled WGS sequence"/>
</dbReference>
<accession>A0ACC2W2F8</accession>
<sequence>MPDQVDSTADFRHRPFHLNIASHKNDIESQVLRTNGPSSCDLDSDVTVHEIDTPTRPYLFSPQKRPAALMLAANSFAPTRRELVLVITFAIVFMLVQQLDYSRVDPAGPRSLRFNGHWPFEESSTDDGIHPGKTAAAFGQLTLDDEDAEWKQLLEEEGILERLYGTNDLSSIAYEGVGRWKEPTMNDSVVRWGEKSAPQTEIVAHAPGWTIFRNVYLLNGTWYIVTDNPSEFPLLRMMTSSGAEIWNDEESIRSREPTDKDMKFIFPSEAKRMFDIKSDGLSRLPSPRRLMFTHSESEKWRDYSKMNTFLCKSIFPSMSYEFATEFQDRTDAGRPFIYDRVLFADRAAALRGPQFAQTWRTASEAMSLPGSAYWWSPVRKNLLEFVGVPESSLHPSDLGTPVITYVSRQDWGRRMLIKEDHEKLVKELNNLHEKYGYEVNIVSMDKLTRDEQIRLAARTTIMLGVHGNGLTHLLWMKPTPRATVIEFFYPQGFALDYQFTARALGVTHYGFWGSEYFTHPDTPEVAYPPGFQGNEIPIDGTVVADLIHARLSIPVEEVEETEMITGQEQLPTIAQNDEDDPIVPDAVEEAELNRRYHPRRF</sequence>
<protein>
    <submittedName>
        <fullName evidence="1">Uncharacterized protein</fullName>
    </submittedName>
</protein>
<evidence type="ECO:0000313" key="2">
    <source>
        <dbReference type="Proteomes" id="UP001230649"/>
    </source>
</evidence>
<evidence type="ECO:0000313" key="1">
    <source>
        <dbReference type="EMBL" id="KAJ9105925.1"/>
    </source>
</evidence>
<name>A0ACC2W2F8_9TREE</name>
<proteinExistence type="predicted"/>